<dbReference type="AlphaFoldDB" id="A0A9D4F8X4"/>
<evidence type="ECO:0000313" key="2">
    <source>
        <dbReference type="Proteomes" id="UP000828390"/>
    </source>
</evidence>
<comment type="caution">
    <text evidence="1">The sequence shown here is derived from an EMBL/GenBank/DDBJ whole genome shotgun (WGS) entry which is preliminary data.</text>
</comment>
<dbReference type="Proteomes" id="UP000828390">
    <property type="component" value="Unassembled WGS sequence"/>
</dbReference>
<dbReference type="EMBL" id="JAIWYP010000007">
    <property type="protein sequence ID" value="KAH3792191.1"/>
    <property type="molecule type" value="Genomic_DNA"/>
</dbReference>
<organism evidence="1 2">
    <name type="scientific">Dreissena polymorpha</name>
    <name type="common">Zebra mussel</name>
    <name type="synonym">Mytilus polymorpha</name>
    <dbReference type="NCBI Taxonomy" id="45954"/>
    <lineage>
        <taxon>Eukaryota</taxon>
        <taxon>Metazoa</taxon>
        <taxon>Spiralia</taxon>
        <taxon>Lophotrochozoa</taxon>
        <taxon>Mollusca</taxon>
        <taxon>Bivalvia</taxon>
        <taxon>Autobranchia</taxon>
        <taxon>Heteroconchia</taxon>
        <taxon>Euheterodonta</taxon>
        <taxon>Imparidentia</taxon>
        <taxon>Neoheterodontei</taxon>
        <taxon>Myida</taxon>
        <taxon>Dreissenoidea</taxon>
        <taxon>Dreissenidae</taxon>
        <taxon>Dreissena</taxon>
    </lineage>
</organism>
<reference evidence="1" key="1">
    <citation type="journal article" date="2019" name="bioRxiv">
        <title>The Genome of the Zebra Mussel, Dreissena polymorpha: A Resource for Invasive Species Research.</title>
        <authorList>
            <person name="McCartney M.A."/>
            <person name="Auch B."/>
            <person name="Kono T."/>
            <person name="Mallez S."/>
            <person name="Zhang Y."/>
            <person name="Obille A."/>
            <person name="Becker A."/>
            <person name="Abrahante J.E."/>
            <person name="Garbe J."/>
            <person name="Badalamenti J.P."/>
            <person name="Herman A."/>
            <person name="Mangelson H."/>
            <person name="Liachko I."/>
            <person name="Sullivan S."/>
            <person name="Sone E.D."/>
            <person name="Koren S."/>
            <person name="Silverstein K.A.T."/>
            <person name="Beckman K.B."/>
            <person name="Gohl D.M."/>
        </authorList>
    </citation>
    <scope>NUCLEOTIDE SEQUENCE</scope>
    <source>
        <strain evidence="1">Duluth1</strain>
        <tissue evidence="1">Whole animal</tissue>
    </source>
</reference>
<keyword evidence="2" id="KW-1185">Reference proteome</keyword>
<gene>
    <name evidence="1" type="ORF">DPMN_145682</name>
</gene>
<accession>A0A9D4F8X4</accession>
<protein>
    <submittedName>
        <fullName evidence="1">Uncharacterized protein</fullName>
    </submittedName>
</protein>
<sequence length="55" mass="6022">MHLSEECLISGRIAWTSPLPEPDIAIIFRTLMGDTVTSPNRLGHRHNRGGGVLPT</sequence>
<evidence type="ECO:0000313" key="1">
    <source>
        <dbReference type="EMBL" id="KAH3792191.1"/>
    </source>
</evidence>
<reference evidence="1" key="2">
    <citation type="submission" date="2020-11" db="EMBL/GenBank/DDBJ databases">
        <authorList>
            <person name="McCartney M.A."/>
            <person name="Auch B."/>
            <person name="Kono T."/>
            <person name="Mallez S."/>
            <person name="Becker A."/>
            <person name="Gohl D.M."/>
            <person name="Silverstein K.A.T."/>
            <person name="Koren S."/>
            <person name="Bechman K.B."/>
            <person name="Herman A."/>
            <person name="Abrahante J.E."/>
            <person name="Garbe J."/>
        </authorList>
    </citation>
    <scope>NUCLEOTIDE SEQUENCE</scope>
    <source>
        <strain evidence="1">Duluth1</strain>
        <tissue evidence="1">Whole animal</tissue>
    </source>
</reference>
<name>A0A9D4F8X4_DREPO</name>
<proteinExistence type="predicted"/>